<dbReference type="EMBL" id="JAYMYQ010000006">
    <property type="protein sequence ID" value="KAK7323497.1"/>
    <property type="molecule type" value="Genomic_DNA"/>
</dbReference>
<gene>
    <name evidence="1" type="ORF">VNO77_26973</name>
</gene>
<evidence type="ECO:0000313" key="2">
    <source>
        <dbReference type="Proteomes" id="UP001367508"/>
    </source>
</evidence>
<proteinExistence type="predicted"/>
<comment type="caution">
    <text evidence="1">The sequence shown here is derived from an EMBL/GenBank/DDBJ whole genome shotgun (WGS) entry which is preliminary data.</text>
</comment>
<accession>A0AAN9KW32</accession>
<keyword evidence="2" id="KW-1185">Reference proteome</keyword>
<dbReference type="Proteomes" id="UP001367508">
    <property type="component" value="Unassembled WGS sequence"/>
</dbReference>
<evidence type="ECO:0000313" key="1">
    <source>
        <dbReference type="EMBL" id="KAK7323497.1"/>
    </source>
</evidence>
<sequence length="78" mass="8551">MMATQICGITKGANRLSILTTNPRPLRYHRPAAAETFYGAFINHKGGITKDLVEGAKKFCRDDIVVGNGIIVMAFKKL</sequence>
<protein>
    <submittedName>
        <fullName evidence="1">Uncharacterized protein</fullName>
    </submittedName>
</protein>
<organism evidence="1 2">
    <name type="scientific">Canavalia gladiata</name>
    <name type="common">Sword bean</name>
    <name type="synonym">Dolichos gladiatus</name>
    <dbReference type="NCBI Taxonomy" id="3824"/>
    <lineage>
        <taxon>Eukaryota</taxon>
        <taxon>Viridiplantae</taxon>
        <taxon>Streptophyta</taxon>
        <taxon>Embryophyta</taxon>
        <taxon>Tracheophyta</taxon>
        <taxon>Spermatophyta</taxon>
        <taxon>Magnoliopsida</taxon>
        <taxon>eudicotyledons</taxon>
        <taxon>Gunneridae</taxon>
        <taxon>Pentapetalae</taxon>
        <taxon>rosids</taxon>
        <taxon>fabids</taxon>
        <taxon>Fabales</taxon>
        <taxon>Fabaceae</taxon>
        <taxon>Papilionoideae</taxon>
        <taxon>50 kb inversion clade</taxon>
        <taxon>NPAAA clade</taxon>
        <taxon>indigoferoid/millettioid clade</taxon>
        <taxon>Phaseoleae</taxon>
        <taxon>Canavalia</taxon>
    </lineage>
</organism>
<name>A0AAN9KW32_CANGL</name>
<reference evidence="1 2" key="1">
    <citation type="submission" date="2024-01" db="EMBL/GenBank/DDBJ databases">
        <title>The genomes of 5 underutilized Papilionoideae crops provide insights into root nodulation and disease resistanc.</title>
        <authorList>
            <person name="Jiang F."/>
        </authorList>
    </citation>
    <scope>NUCLEOTIDE SEQUENCE [LARGE SCALE GENOMIC DNA]</scope>
    <source>
        <strain evidence="1">LVBAO_FW01</strain>
        <tissue evidence="1">Leaves</tissue>
    </source>
</reference>
<dbReference type="AlphaFoldDB" id="A0AAN9KW32"/>